<feature type="compositionally biased region" description="Basic and acidic residues" evidence="1">
    <location>
        <begin position="52"/>
        <end position="62"/>
    </location>
</feature>
<evidence type="ECO:0000256" key="1">
    <source>
        <dbReference type="SAM" id="MobiDB-lite"/>
    </source>
</evidence>
<protein>
    <submittedName>
        <fullName evidence="2">Uncharacterized protein</fullName>
    </submittedName>
</protein>
<name>A0AB39KX22_9CAUL</name>
<dbReference type="AlphaFoldDB" id="A0AB39KX22"/>
<evidence type="ECO:0000313" key="2">
    <source>
        <dbReference type="EMBL" id="XDO98190.1"/>
    </source>
</evidence>
<organism evidence="2">
    <name type="scientific">Caulobacter sp. 73W</name>
    <dbReference type="NCBI Taxonomy" id="3161137"/>
    <lineage>
        <taxon>Bacteria</taxon>
        <taxon>Pseudomonadati</taxon>
        <taxon>Pseudomonadota</taxon>
        <taxon>Alphaproteobacteria</taxon>
        <taxon>Caulobacterales</taxon>
        <taxon>Caulobacteraceae</taxon>
        <taxon>Caulobacter</taxon>
    </lineage>
</organism>
<reference evidence="2" key="1">
    <citation type="submission" date="2024-06" db="EMBL/GenBank/DDBJ databases">
        <title>Caulobacter inopinatus, sp. nov.</title>
        <authorList>
            <person name="Donachie S.P."/>
        </authorList>
    </citation>
    <scope>NUCLEOTIDE SEQUENCE</scope>
    <source>
        <strain evidence="2">73W</strain>
    </source>
</reference>
<sequence length="62" mass="6620">MNRKAVPVLVALIAVLAAVFIGVALRRGSEDQVGVGHMEPEDLRRGPVSTEGQRRQGDTPPT</sequence>
<dbReference type="RefSeq" id="WP_369061911.1">
    <property type="nucleotide sequence ID" value="NZ_CP158375.1"/>
</dbReference>
<dbReference type="EMBL" id="CP158375">
    <property type="protein sequence ID" value="XDO98190.1"/>
    <property type="molecule type" value="Genomic_DNA"/>
</dbReference>
<feature type="region of interest" description="Disordered" evidence="1">
    <location>
        <begin position="30"/>
        <end position="62"/>
    </location>
</feature>
<accession>A0AB39KX22</accession>
<proteinExistence type="predicted"/>
<gene>
    <name evidence="2" type="ORF">ABOZ73_07170</name>
</gene>